<reference evidence="1" key="1">
    <citation type="submission" date="2020-04" db="EMBL/GenBank/DDBJ databases">
        <authorList>
            <person name="Chiriac C."/>
            <person name="Salcher M."/>
            <person name="Ghai R."/>
            <person name="Kavagutti S V."/>
        </authorList>
    </citation>
    <scope>NUCLEOTIDE SEQUENCE</scope>
</reference>
<name>A0A6J5L756_9CAUD</name>
<proteinExistence type="predicted"/>
<gene>
    <name evidence="1" type="ORF">UFOVP116_340</name>
</gene>
<dbReference type="InterPro" id="IPR024401">
    <property type="entry name" value="WYL_prot"/>
</dbReference>
<dbReference type="Pfam" id="PF10902">
    <property type="entry name" value="WYL_2"/>
    <property type="match status" value="1"/>
</dbReference>
<protein>
    <submittedName>
        <fullName evidence="1">WYL domain containing protein</fullName>
    </submittedName>
</protein>
<organism evidence="1">
    <name type="scientific">uncultured Caudovirales phage</name>
    <dbReference type="NCBI Taxonomy" id="2100421"/>
    <lineage>
        <taxon>Viruses</taxon>
        <taxon>Duplodnaviria</taxon>
        <taxon>Heunggongvirae</taxon>
        <taxon>Uroviricota</taxon>
        <taxon>Caudoviricetes</taxon>
        <taxon>Peduoviridae</taxon>
        <taxon>Maltschvirus</taxon>
        <taxon>Maltschvirus maltsch</taxon>
    </lineage>
</organism>
<sequence>MGTNLSLLDISYPISENWYKQATDTERKFSRDWLRDMLSAHVVTVVFNKVDGTQRKMLATLRPDKLPPLIEGKTTKTNEDVCVVWDCEAAAWRSFRFDKLQSVEITI</sequence>
<evidence type="ECO:0000313" key="1">
    <source>
        <dbReference type="EMBL" id="CAB4130241.1"/>
    </source>
</evidence>
<dbReference type="EMBL" id="LR796237">
    <property type="protein sequence ID" value="CAB4130241.1"/>
    <property type="molecule type" value="Genomic_DNA"/>
</dbReference>
<accession>A0A6J5L756</accession>